<dbReference type="GO" id="GO:0003723">
    <property type="term" value="F:RNA binding"/>
    <property type="evidence" value="ECO:0007669"/>
    <property type="project" value="InterPro"/>
</dbReference>
<dbReference type="EMBL" id="AFYH01259117">
    <property type="status" value="NOT_ANNOTATED_CDS"/>
    <property type="molecule type" value="Genomic_DNA"/>
</dbReference>
<dbReference type="PROSITE" id="PS50158">
    <property type="entry name" value="ZF_CCHC"/>
    <property type="match status" value="1"/>
</dbReference>
<reference evidence="4" key="3">
    <citation type="submission" date="2025-09" db="UniProtKB">
        <authorList>
            <consortium name="Ensembl"/>
        </authorList>
    </citation>
    <scope>IDENTIFICATION</scope>
</reference>
<feature type="compositionally biased region" description="Polar residues" evidence="2">
    <location>
        <begin position="364"/>
        <end position="374"/>
    </location>
</feature>
<dbReference type="SMART" id="SM00343">
    <property type="entry name" value="ZnF_C2HC"/>
    <property type="match status" value="3"/>
</dbReference>
<accession>H3A2J7</accession>
<dbReference type="InterPro" id="IPR042509">
    <property type="entry name" value="ZCCHC3"/>
</dbReference>
<dbReference type="InterPro" id="IPR057811">
    <property type="entry name" value="RBD_ZCCHC3_2nd"/>
</dbReference>
<dbReference type="Proteomes" id="UP000008672">
    <property type="component" value="Unassembled WGS sequence"/>
</dbReference>
<feature type="compositionally biased region" description="Basic and acidic residues" evidence="2">
    <location>
        <begin position="14"/>
        <end position="29"/>
    </location>
</feature>
<evidence type="ECO:0000259" key="3">
    <source>
        <dbReference type="PROSITE" id="PS50158"/>
    </source>
</evidence>
<dbReference type="Pfam" id="PF00098">
    <property type="entry name" value="zf-CCHC"/>
    <property type="match status" value="1"/>
</dbReference>
<feature type="region of interest" description="Disordered" evidence="2">
    <location>
        <begin position="1"/>
        <end position="29"/>
    </location>
</feature>
<dbReference type="GO" id="GO:0003690">
    <property type="term" value="F:double-stranded DNA binding"/>
    <property type="evidence" value="ECO:0007669"/>
    <property type="project" value="InterPro"/>
</dbReference>
<reference evidence="4" key="2">
    <citation type="submission" date="2025-08" db="UniProtKB">
        <authorList>
            <consortium name="Ensembl"/>
        </authorList>
    </citation>
    <scope>IDENTIFICATION</scope>
</reference>
<dbReference type="InParanoid" id="H3A2J7"/>
<dbReference type="InterPro" id="IPR036875">
    <property type="entry name" value="Znf_CCHC_sf"/>
</dbReference>
<dbReference type="Gene3D" id="4.10.60.10">
    <property type="entry name" value="Zinc finger, CCHC-type"/>
    <property type="match status" value="1"/>
</dbReference>
<dbReference type="PANTHER" id="PTHR22639">
    <property type="entry name" value="GAG-RELATED PROTEIN"/>
    <property type="match status" value="1"/>
</dbReference>
<reference evidence="5" key="1">
    <citation type="submission" date="2011-08" db="EMBL/GenBank/DDBJ databases">
        <title>The draft genome of Latimeria chalumnae.</title>
        <authorList>
            <person name="Di Palma F."/>
            <person name="Alfoldi J."/>
            <person name="Johnson J."/>
            <person name="Berlin A."/>
            <person name="Gnerre S."/>
            <person name="Jaffe D."/>
            <person name="MacCallum I."/>
            <person name="Young S."/>
            <person name="Walker B.J."/>
            <person name="Lander E."/>
            <person name="Lindblad-Toh K."/>
        </authorList>
    </citation>
    <scope>NUCLEOTIDE SEQUENCE [LARGE SCALE GENOMIC DNA]</scope>
    <source>
        <strain evidence="5">Wild caught</strain>
    </source>
</reference>
<keyword evidence="1" id="KW-0479">Metal-binding</keyword>
<dbReference type="SUPFAM" id="SSF57756">
    <property type="entry name" value="Retrovirus zinc finger-like domains"/>
    <property type="match status" value="1"/>
</dbReference>
<dbReference type="HOGENOM" id="CLU_686142_0_0_1"/>
<dbReference type="Pfam" id="PF23057">
    <property type="entry name" value="RBD_ZCCHC3_1st"/>
    <property type="match status" value="1"/>
</dbReference>
<dbReference type="STRING" id="7897.ENSLACP00000003868"/>
<dbReference type="FunCoup" id="H3A2J7">
    <property type="interactions" value="577"/>
</dbReference>
<dbReference type="GO" id="GO:0008270">
    <property type="term" value="F:zinc ion binding"/>
    <property type="evidence" value="ECO:0007669"/>
    <property type="project" value="UniProtKB-KW"/>
</dbReference>
<feature type="compositionally biased region" description="Acidic residues" evidence="2">
    <location>
        <begin position="1"/>
        <end position="13"/>
    </location>
</feature>
<evidence type="ECO:0000313" key="5">
    <source>
        <dbReference type="Proteomes" id="UP000008672"/>
    </source>
</evidence>
<dbReference type="GeneTree" id="ENSGT00530000063983"/>
<organism evidence="4 5">
    <name type="scientific">Latimeria chalumnae</name>
    <name type="common">Coelacanth</name>
    <dbReference type="NCBI Taxonomy" id="7897"/>
    <lineage>
        <taxon>Eukaryota</taxon>
        <taxon>Metazoa</taxon>
        <taxon>Chordata</taxon>
        <taxon>Craniata</taxon>
        <taxon>Vertebrata</taxon>
        <taxon>Euteleostomi</taxon>
        <taxon>Coelacanthiformes</taxon>
        <taxon>Coelacanthidae</taxon>
        <taxon>Latimeria</taxon>
    </lineage>
</organism>
<dbReference type="eggNOG" id="KOG4400">
    <property type="taxonomic scope" value="Eukaryota"/>
</dbReference>
<proteinExistence type="predicted"/>
<dbReference type="GO" id="GO:0002218">
    <property type="term" value="P:activation of innate immune response"/>
    <property type="evidence" value="ECO:0007669"/>
    <property type="project" value="InterPro"/>
</dbReference>
<dbReference type="InterPro" id="IPR001878">
    <property type="entry name" value="Znf_CCHC"/>
</dbReference>
<evidence type="ECO:0000256" key="2">
    <source>
        <dbReference type="SAM" id="MobiDB-lite"/>
    </source>
</evidence>
<name>H3A2J7_LATCH</name>
<dbReference type="PANTHER" id="PTHR22639:SF4">
    <property type="entry name" value="ZINC FINGER CCHC DOMAIN-CONTAINING PROTEIN 3"/>
    <property type="match status" value="1"/>
</dbReference>
<dbReference type="OMA" id="DKEMPEA"/>
<dbReference type="Ensembl" id="ENSLACT00000003903.1">
    <property type="protein sequence ID" value="ENSLACP00000003868.1"/>
    <property type="gene ID" value="ENSLACG00000003445.1"/>
</dbReference>
<evidence type="ECO:0000313" key="4">
    <source>
        <dbReference type="Ensembl" id="ENSLACP00000003868.1"/>
    </source>
</evidence>
<dbReference type="AlphaFoldDB" id="H3A2J7"/>
<keyword evidence="1" id="KW-0862">Zinc</keyword>
<evidence type="ECO:0000256" key="1">
    <source>
        <dbReference type="PROSITE-ProRule" id="PRU00047"/>
    </source>
</evidence>
<dbReference type="InterPro" id="IPR057810">
    <property type="entry name" value="RBD_ZCCHC3_1st"/>
</dbReference>
<dbReference type="Pfam" id="PF23058">
    <property type="entry name" value="RBD_ZCCHC3_2nd"/>
    <property type="match status" value="1"/>
</dbReference>
<keyword evidence="1" id="KW-0863">Zinc-finger</keyword>
<sequence length="402" mass="44679">MEEAIVGETDDVENEKGEQNISREGDKEMPEATKPLFSAVLQNGRRTQTGNRTYLDSRRKNVVRLVYEGETVPDREWVGKNLLINALGFTGLHVYALIHLPSSRVFDISFRHSSYLETFWSRYERVKTQQVWKDFSIQKVSQHNIRTITILFNNETVPEANILFWLQQQATVLGALHLIIDRNGFWNAGYTAKVQLEAIGNELIHLPSSVTIGRDRGWLFYPGQPKKCHRCGAGDHFSAKCTAPVCRNCGQSGHLTRECAASPVCNLCYKEGHYYINCPHSVTNNPPENVISAAEFQTLRGETATSEDVREPLPVAASIEVGKQPETLAAELESAPSTAAVAIDTLSTDLPAPLGRPGEEATTESRGGNPNSEWPGTERFFPESVVPDTATVILTDVMHQFP</sequence>
<feature type="domain" description="CCHC-type" evidence="3">
    <location>
        <begin position="246"/>
        <end position="259"/>
    </location>
</feature>
<feature type="region of interest" description="Disordered" evidence="2">
    <location>
        <begin position="348"/>
        <end position="382"/>
    </location>
</feature>
<protein>
    <recommendedName>
        <fullName evidence="3">CCHC-type domain-containing protein</fullName>
    </recommendedName>
</protein>
<keyword evidence="5" id="KW-1185">Reference proteome</keyword>